<dbReference type="RefSeq" id="WP_131996809.1">
    <property type="nucleotide sequence ID" value="NZ_SMGK01000003.1"/>
</dbReference>
<sequence length="233" mass="26345">MWLKLPGLSRSEDRFETWIAQRHQEHVLAEREISAGPCPDESFLKSLATKSRRIQLSDPRVNHAANCHVCMTRLMELRRETHSRRRRLVLTVAVASCLLVAVVFVMLGRRRARTQNQMAEVAAIPQTVNLWNAGTFRGDQPSRLKTVLLPAALVKLTIILPRYSGAGRYDVAVTRDQAGQDILAHASSMAIGSGDREQVSVYLDLRKSRPGSYFLSTTHEQDQASYYYSLQIR</sequence>
<name>A0A4R1L725_9BACT</name>
<evidence type="ECO:0000313" key="3">
    <source>
        <dbReference type="Proteomes" id="UP000295210"/>
    </source>
</evidence>
<comment type="caution">
    <text evidence="2">The sequence shown here is derived from an EMBL/GenBank/DDBJ whole genome shotgun (WGS) entry which is preliminary data.</text>
</comment>
<dbReference type="Proteomes" id="UP000295210">
    <property type="component" value="Unassembled WGS sequence"/>
</dbReference>
<gene>
    <name evidence="2" type="ORF">C7378_2447</name>
</gene>
<feature type="transmembrane region" description="Helical" evidence="1">
    <location>
        <begin position="88"/>
        <end position="108"/>
    </location>
</feature>
<dbReference type="AlphaFoldDB" id="A0A4R1L725"/>
<evidence type="ECO:0000313" key="2">
    <source>
        <dbReference type="EMBL" id="TCK72853.1"/>
    </source>
</evidence>
<keyword evidence="1" id="KW-1133">Transmembrane helix</keyword>
<reference evidence="2 3" key="1">
    <citation type="submission" date="2019-03" db="EMBL/GenBank/DDBJ databases">
        <title>Genomic Encyclopedia of Type Strains, Phase IV (KMG-IV): sequencing the most valuable type-strain genomes for metagenomic binning, comparative biology and taxonomic classification.</title>
        <authorList>
            <person name="Goeker M."/>
        </authorList>
    </citation>
    <scope>NUCLEOTIDE SEQUENCE [LARGE SCALE GENOMIC DNA]</scope>
    <source>
        <strain evidence="2 3">DSM 103428</strain>
    </source>
</reference>
<keyword evidence="3" id="KW-1185">Reference proteome</keyword>
<evidence type="ECO:0000256" key="1">
    <source>
        <dbReference type="SAM" id="Phobius"/>
    </source>
</evidence>
<dbReference type="EMBL" id="SMGK01000003">
    <property type="protein sequence ID" value="TCK72853.1"/>
    <property type="molecule type" value="Genomic_DNA"/>
</dbReference>
<keyword evidence="1" id="KW-0472">Membrane</keyword>
<accession>A0A4R1L725</accession>
<organism evidence="2 3">
    <name type="scientific">Acidipila rosea</name>
    <dbReference type="NCBI Taxonomy" id="768535"/>
    <lineage>
        <taxon>Bacteria</taxon>
        <taxon>Pseudomonadati</taxon>
        <taxon>Acidobacteriota</taxon>
        <taxon>Terriglobia</taxon>
        <taxon>Terriglobales</taxon>
        <taxon>Acidobacteriaceae</taxon>
        <taxon>Acidipila</taxon>
    </lineage>
</organism>
<proteinExistence type="predicted"/>
<keyword evidence="1" id="KW-0812">Transmembrane</keyword>
<protein>
    <submittedName>
        <fullName evidence="2">Uncharacterized protein</fullName>
    </submittedName>
</protein>
<dbReference type="OrthoDB" id="119940at2"/>